<dbReference type="Pfam" id="PF08906">
    <property type="entry name" value="T6SS_Tdi1_C"/>
    <property type="match status" value="1"/>
</dbReference>
<feature type="domain" description="T6SS immunity protein Tdi1 C-terminal" evidence="2">
    <location>
        <begin position="126"/>
        <end position="194"/>
    </location>
</feature>
<evidence type="ECO:0000313" key="3">
    <source>
        <dbReference type="EMBL" id="SES69280.1"/>
    </source>
</evidence>
<dbReference type="OrthoDB" id="9016361at2"/>
<sequence length="202" mass="23130">MDRVFARFLEKFGNPVDRQDVPVSSIEPYRGKLPDQLLGYWAEHGWCGYGNGIFWLVNPQEYEGVVASWLEGTIFEKRDIYHIIARSAFGDLYFWGETTGCALNITSIFSRCVINDPPTMPLDMDKAFQNFLISRKVSSNDFEDLFEPARKKLGTLRHDEMYGFVPALMLGGSETVDNLEKVKAVEHLMILSQLAELEPYNF</sequence>
<organism evidence="3 4">
    <name type="scientific">Pseudomonas graminis</name>
    <dbReference type="NCBI Taxonomy" id="158627"/>
    <lineage>
        <taxon>Bacteria</taxon>
        <taxon>Pseudomonadati</taxon>
        <taxon>Pseudomonadota</taxon>
        <taxon>Gammaproteobacteria</taxon>
        <taxon>Pseudomonadales</taxon>
        <taxon>Pseudomonadaceae</taxon>
        <taxon>Pseudomonas</taxon>
    </lineage>
</organism>
<dbReference type="EMBL" id="FOHW01000001">
    <property type="protein sequence ID" value="SES69280.1"/>
    <property type="molecule type" value="Genomic_DNA"/>
</dbReference>
<protein>
    <recommendedName>
        <fullName evidence="5">Glutamyl-tRNA amidotransferase</fullName>
    </recommendedName>
</protein>
<feature type="domain" description="GAD-related" evidence="1">
    <location>
        <begin position="4"/>
        <end position="107"/>
    </location>
</feature>
<evidence type="ECO:0000313" key="4">
    <source>
        <dbReference type="Proteomes" id="UP000182332"/>
    </source>
</evidence>
<accession>A0A1H9YJU8</accession>
<proteinExistence type="predicted"/>
<dbReference type="Pfam" id="PF08887">
    <property type="entry name" value="GAD-like"/>
    <property type="match status" value="1"/>
</dbReference>
<name>A0A1H9YJU8_9PSED</name>
<dbReference type="AlphaFoldDB" id="A0A1H9YJU8"/>
<evidence type="ECO:0000259" key="2">
    <source>
        <dbReference type="Pfam" id="PF08906"/>
    </source>
</evidence>
<dbReference type="InterPro" id="IPR014983">
    <property type="entry name" value="GAD-rel"/>
</dbReference>
<evidence type="ECO:0008006" key="5">
    <source>
        <dbReference type="Google" id="ProtNLM"/>
    </source>
</evidence>
<evidence type="ECO:0000259" key="1">
    <source>
        <dbReference type="Pfam" id="PF08887"/>
    </source>
</evidence>
<dbReference type="RefSeq" id="WP_074883880.1">
    <property type="nucleotide sequence ID" value="NZ_FOHW01000001.1"/>
</dbReference>
<reference evidence="3 4" key="1">
    <citation type="submission" date="2016-10" db="EMBL/GenBank/DDBJ databases">
        <authorList>
            <person name="de Groot N.N."/>
        </authorList>
    </citation>
    <scope>NUCLEOTIDE SEQUENCE [LARGE SCALE GENOMIC DNA]</scope>
    <source>
        <strain evidence="3 4">DSM 11363</strain>
    </source>
</reference>
<dbReference type="InterPro" id="IPR015002">
    <property type="entry name" value="T6SS_Tdi1_C"/>
</dbReference>
<gene>
    <name evidence="3" type="ORF">SAMN05216197_101289</name>
</gene>
<dbReference type="Proteomes" id="UP000182332">
    <property type="component" value="Unassembled WGS sequence"/>
</dbReference>